<feature type="compositionally biased region" description="Low complexity" evidence="12">
    <location>
        <begin position="284"/>
        <end position="296"/>
    </location>
</feature>
<dbReference type="InterPro" id="IPR016355">
    <property type="entry name" value="NR5-like"/>
</dbReference>
<dbReference type="InterPro" id="IPR001628">
    <property type="entry name" value="Znf_hrmn_rcpt"/>
</dbReference>
<dbReference type="Pfam" id="PF00105">
    <property type="entry name" value="zf-C4"/>
    <property type="match status" value="1"/>
</dbReference>
<dbReference type="CDD" id="cd07167">
    <property type="entry name" value="NR_DBD_Lrh-1_like"/>
    <property type="match status" value="1"/>
</dbReference>
<evidence type="ECO:0000313" key="15">
    <source>
        <dbReference type="EMBL" id="KAK2179991.1"/>
    </source>
</evidence>
<gene>
    <name evidence="15" type="ORF">NP493_463g01042</name>
</gene>
<evidence type="ECO:0000256" key="6">
    <source>
        <dbReference type="ARBA" id="ARBA00023015"/>
    </source>
</evidence>
<dbReference type="Proteomes" id="UP001209878">
    <property type="component" value="Unassembled WGS sequence"/>
</dbReference>
<dbReference type="GO" id="GO:0004879">
    <property type="term" value="F:nuclear receptor activity"/>
    <property type="evidence" value="ECO:0007669"/>
    <property type="project" value="InterPro"/>
</dbReference>
<reference evidence="15" key="1">
    <citation type="journal article" date="2023" name="Mol. Biol. Evol.">
        <title>Third-Generation Sequencing Reveals the Adaptive Role of the Epigenome in Three Deep-Sea Polychaetes.</title>
        <authorList>
            <person name="Perez M."/>
            <person name="Aroh O."/>
            <person name="Sun Y."/>
            <person name="Lan Y."/>
            <person name="Juniper S.K."/>
            <person name="Young C.R."/>
            <person name="Angers B."/>
            <person name="Qian P.Y."/>
        </authorList>
    </citation>
    <scope>NUCLEOTIDE SEQUENCE</scope>
    <source>
        <strain evidence="15">R07B-5</strain>
    </source>
</reference>
<dbReference type="PROSITE" id="PS51030">
    <property type="entry name" value="NUCLEAR_REC_DBD_2"/>
    <property type="match status" value="1"/>
</dbReference>
<dbReference type="FunFam" id="1.10.565.10:FF:000011">
    <property type="entry name" value="Nuclear receptor subfamily 5, group A, member 2"/>
    <property type="match status" value="1"/>
</dbReference>
<keyword evidence="16" id="KW-1185">Reference proteome</keyword>
<sequence length="630" mass="70664">MIEALEASRDRERSLPMSPLAMCGNSFVGKNGPECHQVSRPECHPSSRASCDNTDTVLSQFQHPGASSMNELPAFGRGDFKHLIEELCPVCGDKVSGYHYGLQTCESCKGFFKRTVQNRKVYSCVENQECIIDKTQRKRCPYCRFQKCLVVGMKLEAVRADRMRGGRNKFGPMYKRDRALRQQVRRQQQHHQLYEHLPCDSGLGGIHTPHHDTPTIADLSSVDLLAIDSTPPDIKPDINLLNLMSVSAMEGGSLTAQSPHCSSGPSSGLVPPPYSSVQHNQTTSDDMSSLMSSSLHSSHKAPLQPTYHPRLDMSMPPDTHMSPIHTFSNCGPCIDTLPHKLLPGGAMHLPGTMTYPSTPTSVIPKQVPQVSQFIKDLHKCEPNSCEVQHKLMSVTETALQCHCGLAAMLRHNTGHQGPLMMHNGQMENNSRALFQLLADICDQSLFILVEWARGACFFSELKVEDQMKLLQNCWSELLILEFINRQISQSDGDDLVLVTGDKVGKDMLTKIGLGDMKTRIQEVVKKLRYLQLDSNEYVCLRYLILLNQDICGLLNRHLVHEAQEKVNTALMEYCTAFYSQVHDKFGELLMQLPEIRLISMMAEDYLNSRHISGDVLENTLLIEMLHSKHK</sequence>
<dbReference type="InterPro" id="IPR001723">
    <property type="entry name" value="Nuclear_hrmn_rcpt"/>
</dbReference>
<keyword evidence="5 11" id="KW-0862">Zinc</keyword>
<evidence type="ECO:0000256" key="5">
    <source>
        <dbReference type="ARBA" id="ARBA00022833"/>
    </source>
</evidence>
<evidence type="ECO:0000256" key="4">
    <source>
        <dbReference type="ARBA" id="ARBA00022771"/>
    </source>
</evidence>
<dbReference type="PANTHER" id="PTHR24086:SF15">
    <property type="entry name" value="NUCLEAR HORMONE RECEPTOR FTZ-F1"/>
    <property type="match status" value="1"/>
</dbReference>
<accession>A0AAD9KYZ9</accession>
<dbReference type="GO" id="GO:0009755">
    <property type="term" value="P:hormone-mediated signaling pathway"/>
    <property type="evidence" value="ECO:0007669"/>
    <property type="project" value="TreeGrafter"/>
</dbReference>
<keyword evidence="9 11" id="KW-0675">Receptor</keyword>
<keyword evidence="4 11" id="KW-0863">Zinc-finger</keyword>
<comment type="similarity">
    <text evidence="2">Belongs to the nuclear hormone receptor family. NR5 subfamily.</text>
</comment>
<dbReference type="Pfam" id="PF00104">
    <property type="entry name" value="Hormone_recep"/>
    <property type="match status" value="1"/>
</dbReference>
<feature type="domain" description="Nuclear receptor" evidence="13">
    <location>
        <begin position="85"/>
        <end position="160"/>
    </location>
</feature>
<name>A0AAD9KYZ9_RIDPI</name>
<dbReference type="GO" id="GO:0000978">
    <property type="term" value="F:RNA polymerase II cis-regulatory region sequence-specific DNA binding"/>
    <property type="evidence" value="ECO:0007669"/>
    <property type="project" value="TreeGrafter"/>
</dbReference>
<dbReference type="PRINTS" id="PR00398">
    <property type="entry name" value="STRDHORMONER"/>
</dbReference>
<keyword evidence="10 11" id="KW-0539">Nucleus</keyword>
<keyword evidence="6 11" id="KW-0805">Transcription regulation</keyword>
<evidence type="ECO:0000313" key="16">
    <source>
        <dbReference type="Proteomes" id="UP001209878"/>
    </source>
</evidence>
<dbReference type="InterPro" id="IPR035500">
    <property type="entry name" value="NHR-like_dom_sf"/>
</dbReference>
<evidence type="ECO:0000259" key="14">
    <source>
        <dbReference type="PROSITE" id="PS51843"/>
    </source>
</evidence>
<keyword evidence="3 11" id="KW-0479">Metal-binding</keyword>
<dbReference type="EMBL" id="JAODUO010000463">
    <property type="protein sequence ID" value="KAK2179991.1"/>
    <property type="molecule type" value="Genomic_DNA"/>
</dbReference>
<evidence type="ECO:0008006" key="17">
    <source>
        <dbReference type="Google" id="ProtNLM"/>
    </source>
</evidence>
<organism evidence="15 16">
    <name type="scientific">Ridgeia piscesae</name>
    <name type="common">Tubeworm</name>
    <dbReference type="NCBI Taxonomy" id="27915"/>
    <lineage>
        <taxon>Eukaryota</taxon>
        <taxon>Metazoa</taxon>
        <taxon>Spiralia</taxon>
        <taxon>Lophotrochozoa</taxon>
        <taxon>Annelida</taxon>
        <taxon>Polychaeta</taxon>
        <taxon>Sedentaria</taxon>
        <taxon>Canalipalpata</taxon>
        <taxon>Sabellida</taxon>
        <taxon>Siboglinidae</taxon>
        <taxon>Ridgeia</taxon>
    </lineage>
</organism>
<evidence type="ECO:0000256" key="9">
    <source>
        <dbReference type="ARBA" id="ARBA00023170"/>
    </source>
</evidence>
<dbReference type="SMART" id="SM00430">
    <property type="entry name" value="HOLI"/>
    <property type="match status" value="1"/>
</dbReference>
<evidence type="ECO:0000256" key="11">
    <source>
        <dbReference type="RuleBase" id="RU004334"/>
    </source>
</evidence>
<dbReference type="PRINTS" id="PR00047">
    <property type="entry name" value="STROIDFINGER"/>
</dbReference>
<dbReference type="AlphaFoldDB" id="A0AAD9KYZ9"/>
<evidence type="ECO:0000256" key="2">
    <source>
        <dbReference type="ARBA" id="ARBA00007536"/>
    </source>
</evidence>
<dbReference type="PROSITE" id="PS00031">
    <property type="entry name" value="NUCLEAR_REC_DBD_1"/>
    <property type="match status" value="1"/>
</dbReference>
<dbReference type="SMART" id="SM00399">
    <property type="entry name" value="ZnF_C4"/>
    <property type="match status" value="1"/>
</dbReference>
<dbReference type="PROSITE" id="PS51843">
    <property type="entry name" value="NR_LBD"/>
    <property type="match status" value="1"/>
</dbReference>
<comment type="subcellular location">
    <subcellularLocation>
        <location evidence="1 11">Nucleus</location>
    </subcellularLocation>
</comment>
<evidence type="ECO:0000256" key="8">
    <source>
        <dbReference type="ARBA" id="ARBA00023163"/>
    </source>
</evidence>
<evidence type="ECO:0000256" key="12">
    <source>
        <dbReference type="SAM" id="MobiDB-lite"/>
    </source>
</evidence>
<dbReference type="GO" id="GO:0009888">
    <property type="term" value="P:tissue development"/>
    <property type="evidence" value="ECO:0007669"/>
    <property type="project" value="TreeGrafter"/>
</dbReference>
<dbReference type="SUPFAM" id="SSF48508">
    <property type="entry name" value="Nuclear receptor ligand-binding domain"/>
    <property type="match status" value="1"/>
</dbReference>
<dbReference type="InterPro" id="IPR000536">
    <property type="entry name" value="Nucl_hrmn_rcpt_lig-bd"/>
</dbReference>
<dbReference type="InterPro" id="IPR013088">
    <property type="entry name" value="Znf_NHR/GATA"/>
</dbReference>
<dbReference type="SUPFAM" id="SSF57716">
    <property type="entry name" value="Glucocorticoid receptor-like (DNA-binding domain)"/>
    <property type="match status" value="1"/>
</dbReference>
<dbReference type="GO" id="GO:0090575">
    <property type="term" value="C:RNA polymerase II transcription regulator complex"/>
    <property type="evidence" value="ECO:0007669"/>
    <property type="project" value="TreeGrafter"/>
</dbReference>
<evidence type="ECO:0000256" key="3">
    <source>
        <dbReference type="ARBA" id="ARBA00022723"/>
    </source>
</evidence>
<evidence type="ECO:0000256" key="7">
    <source>
        <dbReference type="ARBA" id="ARBA00023125"/>
    </source>
</evidence>
<dbReference type="GO" id="GO:0008270">
    <property type="term" value="F:zinc ion binding"/>
    <property type="evidence" value="ECO:0007669"/>
    <property type="project" value="UniProtKB-KW"/>
</dbReference>
<dbReference type="Gene3D" id="1.10.565.10">
    <property type="entry name" value="Retinoid X Receptor"/>
    <property type="match status" value="1"/>
</dbReference>
<evidence type="ECO:0000256" key="10">
    <source>
        <dbReference type="ARBA" id="ARBA00023242"/>
    </source>
</evidence>
<keyword evidence="8 11" id="KW-0804">Transcription</keyword>
<feature type="region of interest" description="Disordered" evidence="12">
    <location>
        <begin position="253"/>
        <end position="302"/>
    </location>
</feature>
<dbReference type="Gene3D" id="3.30.50.10">
    <property type="entry name" value="Erythroid Transcription Factor GATA-1, subunit A"/>
    <property type="match status" value="1"/>
</dbReference>
<comment type="caution">
    <text evidence="15">The sequence shown here is derived from an EMBL/GenBank/DDBJ whole genome shotgun (WGS) entry which is preliminary data.</text>
</comment>
<dbReference type="PANTHER" id="PTHR24086">
    <property type="entry name" value="NUCLEAR RECEPTOR SUBFAMILY 5 GROUP A"/>
    <property type="match status" value="1"/>
</dbReference>
<protein>
    <recommendedName>
        <fullName evidence="17">Nuclear receptor subfamily 5 group A member 2</fullName>
    </recommendedName>
</protein>
<evidence type="ECO:0000256" key="1">
    <source>
        <dbReference type="ARBA" id="ARBA00004123"/>
    </source>
</evidence>
<proteinExistence type="inferred from homology"/>
<dbReference type="FunFam" id="3.30.50.10:FF:000006">
    <property type="entry name" value="Nuclear receptor subfamily 5 group A member"/>
    <property type="match status" value="1"/>
</dbReference>
<feature type="domain" description="NR LBD" evidence="14">
    <location>
        <begin position="400"/>
        <end position="628"/>
    </location>
</feature>
<keyword evidence="7 11" id="KW-0238">DNA-binding</keyword>
<evidence type="ECO:0000259" key="13">
    <source>
        <dbReference type="PROSITE" id="PS51030"/>
    </source>
</evidence>